<feature type="non-terminal residue" evidence="1">
    <location>
        <position position="92"/>
    </location>
</feature>
<dbReference type="Proteomes" id="UP000837857">
    <property type="component" value="Chromosome 18"/>
</dbReference>
<accession>A0ABN8I7T6</accession>
<sequence>MAGAARARRPQLLAQINPFAKKKRFNFLSFVSTFHYAAALHVKRDNEFATLQIRSLAAQKNFQLLSSNVVMQDMGANGLTPEDVENRAQRNK</sequence>
<organism evidence="1 2">
    <name type="scientific">Iphiclides podalirius</name>
    <name type="common">scarce swallowtail</name>
    <dbReference type="NCBI Taxonomy" id="110791"/>
    <lineage>
        <taxon>Eukaryota</taxon>
        <taxon>Metazoa</taxon>
        <taxon>Ecdysozoa</taxon>
        <taxon>Arthropoda</taxon>
        <taxon>Hexapoda</taxon>
        <taxon>Insecta</taxon>
        <taxon>Pterygota</taxon>
        <taxon>Neoptera</taxon>
        <taxon>Endopterygota</taxon>
        <taxon>Lepidoptera</taxon>
        <taxon>Glossata</taxon>
        <taxon>Ditrysia</taxon>
        <taxon>Papilionoidea</taxon>
        <taxon>Papilionidae</taxon>
        <taxon>Papilioninae</taxon>
        <taxon>Iphiclides</taxon>
    </lineage>
</organism>
<gene>
    <name evidence="1" type="ORF">IPOD504_LOCUS6339</name>
</gene>
<reference evidence="1" key="1">
    <citation type="submission" date="2022-03" db="EMBL/GenBank/DDBJ databases">
        <authorList>
            <person name="Martin H S."/>
        </authorList>
    </citation>
    <scope>NUCLEOTIDE SEQUENCE</scope>
</reference>
<name>A0ABN8I7T6_9NEOP</name>
<evidence type="ECO:0000313" key="2">
    <source>
        <dbReference type="Proteomes" id="UP000837857"/>
    </source>
</evidence>
<dbReference type="EMBL" id="OW152830">
    <property type="protein sequence ID" value="CAH2048745.1"/>
    <property type="molecule type" value="Genomic_DNA"/>
</dbReference>
<protein>
    <submittedName>
        <fullName evidence="1">Uncharacterized protein</fullName>
    </submittedName>
</protein>
<evidence type="ECO:0000313" key="1">
    <source>
        <dbReference type="EMBL" id="CAH2048745.1"/>
    </source>
</evidence>
<keyword evidence="2" id="KW-1185">Reference proteome</keyword>
<proteinExistence type="predicted"/>